<evidence type="ECO:0000256" key="2">
    <source>
        <dbReference type="SAM" id="MobiDB-lite"/>
    </source>
</evidence>
<dbReference type="CDD" id="cd06071">
    <property type="entry name" value="Beach"/>
    <property type="match status" value="1"/>
</dbReference>
<keyword evidence="3" id="KW-0732">Signal</keyword>
<feature type="signal peptide" evidence="3">
    <location>
        <begin position="1"/>
        <end position="19"/>
    </location>
</feature>
<feature type="region of interest" description="Disordered" evidence="2">
    <location>
        <begin position="618"/>
        <end position="695"/>
    </location>
</feature>
<dbReference type="PANTHER" id="PTHR44662">
    <property type="entry name" value="WD REPEAT-CONTAINING PROTEIN 81"/>
    <property type="match status" value="1"/>
</dbReference>
<dbReference type="GO" id="GO:0035973">
    <property type="term" value="P:aggrephagy"/>
    <property type="evidence" value="ECO:0007669"/>
    <property type="project" value="TreeGrafter"/>
</dbReference>
<dbReference type="GO" id="GO:0005739">
    <property type="term" value="C:mitochondrion"/>
    <property type="evidence" value="ECO:0007669"/>
    <property type="project" value="TreeGrafter"/>
</dbReference>
<evidence type="ECO:0000256" key="1">
    <source>
        <dbReference type="PROSITE-ProRule" id="PRU00221"/>
    </source>
</evidence>
<evidence type="ECO:0000313" key="6">
    <source>
        <dbReference type="Proteomes" id="UP001321473"/>
    </source>
</evidence>
<dbReference type="Gene3D" id="2.130.10.10">
    <property type="entry name" value="YVTN repeat-like/Quinoprotein amine dehydrogenase"/>
    <property type="match status" value="1"/>
</dbReference>
<dbReference type="SUPFAM" id="SSF50978">
    <property type="entry name" value="WD40 repeat-like"/>
    <property type="match status" value="1"/>
</dbReference>
<accession>A0AAQ4F316</accession>
<reference evidence="5 6" key="1">
    <citation type="journal article" date="2023" name="Arcadia Sci">
        <title>De novo assembly of a long-read Amblyomma americanum tick genome.</title>
        <authorList>
            <person name="Chou S."/>
            <person name="Poskanzer K.E."/>
            <person name="Rollins M."/>
            <person name="Thuy-Boun P.S."/>
        </authorList>
    </citation>
    <scope>NUCLEOTIDE SEQUENCE [LARGE SCALE GENOMIC DNA]</scope>
    <source>
        <strain evidence="5">F_SG_1</strain>
        <tissue evidence="5">Salivary glands</tissue>
    </source>
</reference>
<evidence type="ECO:0000259" key="4">
    <source>
        <dbReference type="PROSITE" id="PS50197"/>
    </source>
</evidence>
<evidence type="ECO:0000256" key="3">
    <source>
        <dbReference type="SAM" id="SignalP"/>
    </source>
</evidence>
<evidence type="ECO:0000313" key="5">
    <source>
        <dbReference type="EMBL" id="KAK8781143.1"/>
    </source>
</evidence>
<dbReference type="PROSITE" id="PS50294">
    <property type="entry name" value="WD_REPEATS_REGION"/>
    <property type="match status" value="1"/>
</dbReference>
<dbReference type="InterPro" id="IPR036322">
    <property type="entry name" value="WD40_repeat_dom_sf"/>
</dbReference>
<dbReference type="Pfam" id="PF00400">
    <property type="entry name" value="WD40"/>
    <property type="match status" value="1"/>
</dbReference>
<feature type="compositionally biased region" description="Polar residues" evidence="2">
    <location>
        <begin position="676"/>
        <end position="694"/>
    </location>
</feature>
<organism evidence="5 6">
    <name type="scientific">Amblyomma americanum</name>
    <name type="common">Lone star tick</name>
    <dbReference type="NCBI Taxonomy" id="6943"/>
    <lineage>
        <taxon>Eukaryota</taxon>
        <taxon>Metazoa</taxon>
        <taxon>Ecdysozoa</taxon>
        <taxon>Arthropoda</taxon>
        <taxon>Chelicerata</taxon>
        <taxon>Arachnida</taxon>
        <taxon>Acari</taxon>
        <taxon>Parasitiformes</taxon>
        <taxon>Ixodida</taxon>
        <taxon>Ixodoidea</taxon>
        <taxon>Ixodidae</taxon>
        <taxon>Amblyomminae</taxon>
        <taxon>Amblyomma</taxon>
    </lineage>
</organism>
<name>A0AAQ4F316_AMBAM</name>
<dbReference type="PROSITE" id="PS50082">
    <property type="entry name" value="WD_REPEATS_2"/>
    <property type="match status" value="1"/>
</dbReference>
<dbReference type="Pfam" id="PF02138">
    <property type="entry name" value="Beach"/>
    <property type="match status" value="1"/>
</dbReference>
<feature type="region of interest" description="Disordered" evidence="2">
    <location>
        <begin position="1441"/>
        <end position="1462"/>
    </location>
</feature>
<protein>
    <recommendedName>
        <fullName evidence="4">BEACH domain-containing protein</fullName>
    </recommendedName>
</protein>
<dbReference type="Gene3D" id="1.10.1540.10">
    <property type="entry name" value="BEACH domain"/>
    <property type="match status" value="1"/>
</dbReference>
<feature type="chain" id="PRO_5042980524" description="BEACH domain-containing protein" evidence="3">
    <location>
        <begin position="20"/>
        <end position="1807"/>
    </location>
</feature>
<dbReference type="PROSITE" id="PS50197">
    <property type="entry name" value="BEACH"/>
    <property type="match status" value="1"/>
</dbReference>
<dbReference type="Proteomes" id="UP001321473">
    <property type="component" value="Unassembled WGS sequence"/>
</dbReference>
<dbReference type="InterPro" id="IPR036372">
    <property type="entry name" value="BEACH_dom_sf"/>
</dbReference>
<feature type="region of interest" description="Disordered" evidence="2">
    <location>
        <begin position="737"/>
        <end position="760"/>
    </location>
</feature>
<dbReference type="PANTHER" id="PTHR44662:SF1">
    <property type="entry name" value="WD REPEAT-CONTAINING PROTEIN 81"/>
    <property type="match status" value="1"/>
</dbReference>
<feature type="compositionally biased region" description="Acidic residues" evidence="2">
    <location>
        <begin position="1082"/>
        <end position="1092"/>
    </location>
</feature>
<dbReference type="SMART" id="SM00320">
    <property type="entry name" value="WD40"/>
    <property type="match status" value="2"/>
</dbReference>
<proteinExistence type="predicted"/>
<dbReference type="InterPro" id="IPR052651">
    <property type="entry name" value="WDR81"/>
</dbReference>
<feature type="region of interest" description="Disordered" evidence="2">
    <location>
        <begin position="1042"/>
        <end position="1155"/>
    </location>
</feature>
<keyword evidence="6" id="KW-1185">Reference proteome</keyword>
<comment type="caution">
    <text evidence="5">The sequence shown here is derived from an EMBL/GenBank/DDBJ whole genome shotgun (WGS) entry which is preliminary data.</text>
</comment>
<feature type="compositionally biased region" description="Low complexity" evidence="2">
    <location>
        <begin position="624"/>
        <end position="635"/>
    </location>
</feature>
<feature type="repeat" description="WD" evidence="1">
    <location>
        <begin position="1637"/>
        <end position="1672"/>
    </location>
</feature>
<feature type="domain" description="BEACH" evidence="4">
    <location>
        <begin position="338"/>
        <end position="621"/>
    </location>
</feature>
<keyword evidence="1" id="KW-0853">WD repeat</keyword>
<dbReference type="SUPFAM" id="SSF81837">
    <property type="entry name" value="BEACH domain"/>
    <property type="match status" value="1"/>
</dbReference>
<dbReference type="InterPro" id="IPR015943">
    <property type="entry name" value="WD40/YVTN_repeat-like_dom_sf"/>
</dbReference>
<feature type="compositionally biased region" description="Basic and acidic residues" evidence="2">
    <location>
        <begin position="641"/>
        <end position="659"/>
    </location>
</feature>
<dbReference type="SMART" id="SM01026">
    <property type="entry name" value="Beach"/>
    <property type="match status" value="1"/>
</dbReference>
<gene>
    <name evidence="5" type="ORF">V5799_017505</name>
</gene>
<dbReference type="InterPro" id="IPR001680">
    <property type="entry name" value="WD40_rpt"/>
</dbReference>
<dbReference type="EMBL" id="JARKHS020007968">
    <property type="protein sequence ID" value="KAK8781143.1"/>
    <property type="molecule type" value="Genomic_DNA"/>
</dbReference>
<dbReference type="InterPro" id="IPR000409">
    <property type="entry name" value="BEACH_dom"/>
</dbReference>
<sequence>MRVRLCGLISCCVHPISLALSSLNPTLKDFICCPCSKVYKEWLSTLLKDKIIPEFVHQEDLTDAECAVLMHESPSTLVKDFTFVTVMRIAKMENRRVTCAVMLQLEFLLYVSLRLKEPWTRSHDMGYLELIRYVSETNYRNIWKEANSSSSKTADKQDENFVKLKPFKDYNSAVREIIARLYGCPIIKTSGGGPEENPESDEEQTSLHPHLVPAHCALETPTEFLLFLEFREHTVEHCGMFSASALVGSRLLFVVYQLLRVLRYLHDLGLPLGPLTLADLSLDHRFWLQVTPPWWLALQADSWEESSLTGQLPARSAGSRRVSRMTVVPSTSMQEENIVQQPLPPLNELVDSWVRGKMSNFDYLMALNQLCGRTGANPQHHPVLPWVRDLSQADGGWRDLSRSKLRLTRGDDHLDATYGSATQSQSGSQPQGYLPVDRMVQVPHHLSELLADITYYVYFARRLPRSILCKHVRHKWVPAEYPASMQRLQAWTVDECIPEFFTDPSIFESIHDDLGDLEVPAWCSSPEDFVRKHMAMLESERVSEHLHQWIDITFGYKLTGPAAIKSKNVCRPLVDGHTSLHSCGMVQLFTAPHPHRAASSLYLSRCSAPKTFRLQHSSGAALGSPQSRPPSGSMSSRRKSRQDSMVDKELSLPPEAKDSAEDDSTPEAPQSKRKSSTIVKSRSVGQQLASTTGGSVPAETQVIVLPKDYTPLSKLQQLESLCTFCLHHSPHRLPPSVSLASATQPADDEQDGSFPRHRSQTSHAADMYLLGCLLVEMSIFSTTAPHASRNLAERYMHALQVLRIQSSKLPKSLQNAVQVLLQTEKPVTVPATRGKEMASAGSAGRVEWRYPCVCDGGLPPPSAHQLLQPLLSTIPFPTYYPALYDFLMKLDAQATAPEKVYFVARELPQLLTQLSQVDLDLVMNHLSDLFSNPESSLLAVWQLFDLVGLALGPKTLAERLLTVLIGLMSTDQPTVRHFRLFHRSFLLKLQVRLGMRTFLHCFVTLLVEAVGGYRDNSTAQMGEMPGVVRKGSHLDNAELDPLHQTSTASREASPMRGPHGSSSERDALPSASPEPTTFGEPEMFELDQDQELEQSSSSYPFERKETGTFPEGTTWPPSSDKQPSDEQPGVTSRPDRSESEVPDPSPQGPTISSIPVTETYEITAQESSGESSGGGCSLSDIAAESVVWLAHRLGPVLTAKHLSRNLLRMLTLCYLGPQQLSPAKGSLLEGDVSLFEQGVVGDQTAAKVLETLANLAMLYGESFITRQYLPHAVELLCMCKKHLTETLEAGLIGAITMVKHVLPFLSDTTLMSQLQEVVLKNILYPLVQLASSIQHCFPRGVASRQVLTRKIADTLYLVGLRIGFQMSRRHLSVLLRRFFASFNRAFPPGDIADVRHLTPLPSAADKEELCRSVEDYLPIKREADSQELRIGTPVKLSSVLQYRGSPPYPPTPPYEEKEGDDRNIPERALQEVKEVFTAELAFMTYIPLCKLAGGIYMEQTLQNHELILELCAVHDSALAMGEPGSDASSGSRQFRKGHYRMPSAGQDEAIVSGEFGKNVAMVGNRIDVQLGEESHLVPAGELPDAAPKYDINLLMRKMTNGQRHLKGSWLAYWEHEIGCGVVKDGHFDFKQIRLQTFAGHASSVRSLEALENENSFLSGSKDRTVKLWSLRSCGDGSTVVAPQWTYPHHRKSVASVAFLPSLRLVGSSDHGVHSCAAISTHSAELLPNKHGSLASSRAVTQVMHPKTFYGRAIPSESEDSGLSGSYDDPESWSLGSLKPVEGALQVSQMHSNLYELLLEAYYAHLLD</sequence>
<dbReference type="GO" id="GO:0035014">
    <property type="term" value="F:phosphatidylinositol 3-kinase regulator activity"/>
    <property type="evidence" value="ECO:0007669"/>
    <property type="project" value="TreeGrafter"/>
</dbReference>